<feature type="region of interest" description="Disordered" evidence="1">
    <location>
        <begin position="74"/>
        <end position="112"/>
    </location>
</feature>
<protein>
    <recommendedName>
        <fullName evidence="5">DUF2946 domain-containing protein</fullName>
    </recommendedName>
</protein>
<dbReference type="OrthoDB" id="7863585at2"/>
<evidence type="ECO:0000313" key="4">
    <source>
        <dbReference type="Proteomes" id="UP000268016"/>
    </source>
</evidence>
<keyword evidence="2" id="KW-0732">Signal</keyword>
<dbReference type="AlphaFoldDB" id="A0A3N2R0U5"/>
<reference evidence="3 4" key="1">
    <citation type="submission" date="2018-10" db="EMBL/GenBank/DDBJ databases">
        <title>Histidinibacterium lentulum gen. nov., sp. nov., a marine bacterium from the culture broth of Picochlorum sp. 122.</title>
        <authorList>
            <person name="Wang G."/>
        </authorList>
    </citation>
    <scope>NUCLEOTIDE SEQUENCE [LARGE SCALE GENOMIC DNA]</scope>
    <source>
        <strain evidence="3 4">B17</strain>
    </source>
</reference>
<name>A0A3N2R0U5_9RHOB</name>
<gene>
    <name evidence="3" type="ORF">EAT49_11250</name>
</gene>
<keyword evidence="4" id="KW-1185">Reference proteome</keyword>
<dbReference type="RefSeq" id="WP_123642423.1">
    <property type="nucleotide sequence ID" value="NZ_ML119085.1"/>
</dbReference>
<evidence type="ECO:0000256" key="1">
    <source>
        <dbReference type="SAM" id="MobiDB-lite"/>
    </source>
</evidence>
<evidence type="ECO:0000256" key="2">
    <source>
        <dbReference type="SAM" id="SignalP"/>
    </source>
</evidence>
<dbReference type="EMBL" id="RDRB01000005">
    <property type="protein sequence ID" value="ROU01095.1"/>
    <property type="molecule type" value="Genomic_DNA"/>
</dbReference>
<accession>A0A3N2R0U5</accession>
<dbReference type="Proteomes" id="UP000268016">
    <property type="component" value="Unassembled WGS sequence"/>
</dbReference>
<proteinExistence type="predicted"/>
<organism evidence="3 4">
    <name type="scientific">Histidinibacterium lentulum</name>
    <dbReference type="NCBI Taxonomy" id="2480588"/>
    <lineage>
        <taxon>Bacteria</taxon>
        <taxon>Pseudomonadati</taxon>
        <taxon>Pseudomonadota</taxon>
        <taxon>Alphaproteobacteria</taxon>
        <taxon>Rhodobacterales</taxon>
        <taxon>Paracoccaceae</taxon>
        <taxon>Histidinibacterium</taxon>
    </lineage>
</organism>
<feature type="signal peptide" evidence="2">
    <location>
        <begin position="1"/>
        <end position="21"/>
    </location>
</feature>
<evidence type="ECO:0000313" key="3">
    <source>
        <dbReference type="EMBL" id="ROU01095.1"/>
    </source>
</evidence>
<sequence>MRSAVLFALALLLALTSQSLASARGHVMVAGEMVICSGGQLVTVLVDATGQPVEPPHICPDCALHALAAVSAPDPVTGHAPSPLRLSLPATARDASSTAPLSPCARGPPSAA</sequence>
<feature type="chain" id="PRO_5018260618" description="DUF2946 domain-containing protein" evidence="2">
    <location>
        <begin position="22"/>
        <end position="112"/>
    </location>
</feature>
<evidence type="ECO:0008006" key="5">
    <source>
        <dbReference type="Google" id="ProtNLM"/>
    </source>
</evidence>
<comment type="caution">
    <text evidence="3">The sequence shown here is derived from an EMBL/GenBank/DDBJ whole genome shotgun (WGS) entry which is preliminary data.</text>
</comment>